<gene>
    <name evidence="4" type="primary">uspA5</name>
    <name evidence="4" type="ORF">HSEST_0737</name>
</gene>
<accession>A0A897NNE4</accession>
<dbReference type="SUPFAM" id="SSF52402">
    <property type="entry name" value="Adenine nucleotide alpha hydrolases-like"/>
    <property type="match status" value="1"/>
</dbReference>
<dbReference type="PANTHER" id="PTHR46268">
    <property type="entry name" value="STRESS RESPONSE PROTEIN NHAX"/>
    <property type="match status" value="1"/>
</dbReference>
<dbReference type="AlphaFoldDB" id="A0A897NNE4"/>
<dbReference type="PANTHER" id="PTHR46268:SF6">
    <property type="entry name" value="UNIVERSAL STRESS PROTEIN UP12"/>
    <property type="match status" value="1"/>
</dbReference>
<dbReference type="PRINTS" id="PR01438">
    <property type="entry name" value="UNVRSLSTRESS"/>
</dbReference>
<dbReference type="InterPro" id="IPR014729">
    <property type="entry name" value="Rossmann-like_a/b/a_fold"/>
</dbReference>
<evidence type="ECO:0000259" key="3">
    <source>
        <dbReference type="Pfam" id="PF00582"/>
    </source>
</evidence>
<dbReference type="EMBL" id="CP064791">
    <property type="protein sequence ID" value="QSG14282.1"/>
    <property type="molecule type" value="Genomic_DNA"/>
</dbReference>
<protein>
    <submittedName>
        <fullName evidence="4">Nucleotide-binding protein, UspA family</fullName>
    </submittedName>
</protein>
<keyword evidence="5" id="KW-1185">Reference proteome</keyword>
<dbReference type="CDD" id="cd00293">
    <property type="entry name" value="USP-like"/>
    <property type="match status" value="1"/>
</dbReference>
<name>A0A897NNE4_9EURY</name>
<dbReference type="Gene3D" id="3.40.50.620">
    <property type="entry name" value="HUPs"/>
    <property type="match status" value="1"/>
</dbReference>
<organism evidence="4 5">
    <name type="scientific">Halapricum desulfuricans</name>
    <dbReference type="NCBI Taxonomy" id="2841257"/>
    <lineage>
        <taxon>Archaea</taxon>
        <taxon>Methanobacteriati</taxon>
        <taxon>Methanobacteriota</taxon>
        <taxon>Stenosarchaea group</taxon>
        <taxon>Halobacteria</taxon>
        <taxon>Halobacteriales</taxon>
        <taxon>Haloarculaceae</taxon>
        <taxon>Halapricum</taxon>
    </lineage>
</organism>
<feature type="domain" description="UspA" evidence="3">
    <location>
        <begin position="1"/>
        <end position="53"/>
    </location>
</feature>
<comment type="similarity">
    <text evidence="1">Belongs to the universal stress protein A family.</text>
</comment>
<reference evidence="4 5" key="1">
    <citation type="submission" date="2020-11" db="EMBL/GenBank/DDBJ databases">
        <title>Carbohydrate-dependent, anaerobic sulfur respiration: A novel catabolism in halophilic archaea.</title>
        <authorList>
            <person name="Sorokin D.Y."/>
            <person name="Messina E."/>
            <person name="Smedile F."/>
            <person name="La Cono V."/>
            <person name="Hallsworth J.E."/>
            <person name="Yakimov M.M."/>
        </authorList>
    </citation>
    <scope>NUCLEOTIDE SEQUENCE [LARGE SCALE GENOMIC DNA]</scope>
    <source>
        <strain evidence="4 5">HSR-Est</strain>
    </source>
</reference>
<feature type="domain" description="UspA" evidence="3">
    <location>
        <begin position="76"/>
        <end position="163"/>
    </location>
</feature>
<dbReference type="RefSeq" id="WP_229122224.1">
    <property type="nucleotide sequence ID" value="NZ_CP064791.1"/>
</dbReference>
<feature type="region of interest" description="Disordered" evidence="2">
    <location>
        <begin position="45"/>
        <end position="72"/>
    </location>
</feature>
<dbReference type="InterPro" id="IPR006016">
    <property type="entry name" value="UspA"/>
</dbReference>
<proteinExistence type="inferred from homology"/>
<evidence type="ECO:0000313" key="5">
    <source>
        <dbReference type="Proteomes" id="UP000663292"/>
    </source>
</evidence>
<dbReference type="InterPro" id="IPR006015">
    <property type="entry name" value="Universal_stress_UspA"/>
</dbReference>
<dbReference type="Proteomes" id="UP000663292">
    <property type="component" value="Chromosome"/>
</dbReference>
<dbReference type="GeneID" id="68857377"/>
<evidence type="ECO:0000256" key="2">
    <source>
        <dbReference type="SAM" id="MobiDB-lite"/>
    </source>
</evidence>
<evidence type="ECO:0000313" key="4">
    <source>
        <dbReference type="EMBL" id="QSG14282.1"/>
    </source>
</evidence>
<evidence type="ECO:0000256" key="1">
    <source>
        <dbReference type="ARBA" id="ARBA00008791"/>
    </source>
</evidence>
<dbReference type="Pfam" id="PF00582">
    <property type="entry name" value="Usp"/>
    <property type="match status" value="2"/>
</dbReference>
<sequence>MYQDILYPTDGSGGATAALEHVGDLADKYDATVHVLYVLDTSQPGLGLGEDPDKEHAPGMIGHPDGEGSGMVGERETHEELHARQQEYGETVVETVADRLEGVDVETAVRTGTPHETILDYAEENADMIVMGTHGRTGLDRYLLGSVTENVVRMADVPVVTVRAEQSS</sequence>